<dbReference type="CDD" id="cd12148">
    <property type="entry name" value="fungal_TF_MHR"/>
    <property type="match status" value="1"/>
</dbReference>
<dbReference type="Proteomes" id="UP001305779">
    <property type="component" value="Unassembled WGS sequence"/>
</dbReference>
<dbReference type="SUPFAM" id="SSF57701">
    <property type="entry name" value="Zn2/Cys6 DNA-binding domain"/>
    <property type="match status" value="1"/>
</dbReference>
<dbReference type="PROSITE" id="PS00463">
    <property type="entry name" value="ZN2_CY6_FUNGAL_1"/>
    <property type="match status" value="1"/>
</dbReference>
<accession>A0ABR0EME0</accession>
<dbReference type="InterPro" id="IPR036864">
    <property type="entry name" value="Zn2-C6_fun-type_DNA-bd_sf"/>
</dbReference>
<dbReference type="Pfam" id="PF00172">
    <property type="entry name" value="Zn_clus"/>
    <property type="match status" value="1"/>
</dbReference>
<dbReference type="InterPro" id="IPR053181">
    <property type="entry name" value="EcdB-like_regulator"/>
</dbReference>
<dbReference type="Pfam" id="PF04082">
    <property type="entry name" value="Fungal_trans"/>
    <property type="match status" value="1"/>
</dbReference>
<dbReference type="InterPro" id="IPR007219">
    <property type="entry name" value="XnlR_reg_dom"/>
</dbReference>
<keyword evidence="2" id="KW-0539">Nucleus</keyword>
<dbReference type="PROSITE" id="PS50048">
    <property type="entry name" value="ZN2_CY6_FUNGAL_2"/>
    <property type="match status" value="1"/>
</dbReference>
<evidence type="ECO:0000256" key="1">
    <source>
        <dbReference type="ARBA" id="ARBA00022723"/>
    </source>
</evidence>
<proteinExistence type="predicted"/>
<protein>
    <recommendedName>
        <fullName evidence="4">Zn(2)-C6 fungal-type domain-containing protein</fullName>
    </recommendedName>
</protein>
<evidence type="ECO:0000256" key="2">
    <source>
        <dbReference type="ARBA" id="ARBA00023242"/>
    </source>
</evidence>
<dbReference type="PANTHER" id="PTHR47785:SF6">
    <property type="entry name" value="ZN(II)2CYS6 TRANSCRIPTION FACTOR (EUROFUNG)"/>
    <property type="match status" value="1"/>
</dbReference>
<dbReference type="Gene3D" id="4.10.240.10">
    <property type="entry name" value="Zn(2)-C6 fungal-type DNA-binding domain"/>
    <property type="match status" value="1"/>
</dbReference>
<keyword evidence="6" id="KW-1185">Reference proteome</keyword>
<reference evidence="5 6" key="1">
    <citation type="journal article" date="2023" name="G3 (Bethesda)">
        <title>A chromosome-level genome assembly of Zasmidium syzygii isolated from banana leaves.</title>
        <authorList>
            <person name="van Westerhoven A.C."/>
            <person name="Mehrabi R."/>
            <person name="Talebi R."/>
            <person name="Steentjes M.B.F."/>
            <person name="Corcolon B."/>
            <person name="Chong P.A."/>
            <person name="Kema G.H.J."/>
            <person name="Seidl M.F."/>
        </authorList>
    </citation>
    <scope>NUCLEOTIDE SEQUENCE [LARGE SCALE GENOMIC DNA]</scope>
    <source>
        <strain evidence="5 6">P124</strain>
    </source>
</reference>
<dbReference type="SMART" id="SM00066">
    <property type="entry name" value="GAL4"/>
    <property type="match status" value="1"/>
</dbReference>
<evidence type="ECO:0000313" key="6">
    <source>
        <dbReference type="Proteomes" id="UP001305779"/>
    </source>
</evidence>
<comment type="caution">
    <text evidence="5">The sequence shown here is derived from an EMBL/GenBank/DDBJ whole genome shotgun (WGS) entry which is preliminary data.</text>
</comment>
<name>A0ABR0EME0_ZASCE</name>
<evidence type="ECO:0000313" key="5">
    <source>
        <dbReference type="EMBL" id="KAK4502757.1"/>
    </source>
</evidence>
<sequence length="673" mass="76082">MASSSAGVFEDSQRRERAAIAAQACQTCRSRKSKCDEQRPKCGLCRRLGVECVYREPLPTKKDKTMVHILDTLARLENKFDNLALSTSAGTPETNASGPRASVSHSSASSSRPQRNEDSGSGQIPLELQQGYHHLTVPHKIILWPSIYIHLINSGISAASDLQFVLQEGTPWFIRQEMSIQKKPLAPGVGLSSFKLSGRSPGQNQSERVGFNTLTVQRMQEYCDAYFNTFNVLAPVLNRELFMSQTMPAILADGFADGDENSVLALLVLALGQLAIEGVFERSISMVNGTPSGFRGGTLERPPGMEIFNEARRRLGFVATQNTLENVQIMLLQATFYEATARHLDFWRSTVMASMACQVLIKCQNIDWQTPHGDLIKRAYWTCVLSEELYHLDLDLPQSGIQSLEDTVPLPYFHEGQDSMTPGFTGNDERSHFQYHFLAMIALRRLISRIHDVIHEASGNQAESADDYGGPPVTVIREMSRQLESWRSLLPRPLQWQDHDKLDFPNTDTTGRRPNETLFAPDQGPVPIGHKFNLDLVTAQLRTRFYYARFMMYRPFVYKALHFPELMTEDDCNCCALAIKSALLWPIAMAPPKNKKRLVPHLFAWTQNFVGILLILRMTMENECLKQICEEHVDQEEIKRTVSLMLEWVRDVRQLDGIAEWSWKILAPLYSVA</sequence>
<dbReference type="InterPro" id="IPR001138">
    <property type="entry name" value="Zn2Cys6_DnaBD"/>
</dbReference>
<keyword evidence="1" id="KW-0479">Metal-binding</keyword>
<gene>
    <name evidence="5" type="ORF">PRZ48_006183</name>
</gene>
<dbReference type="PANTHER" id="PTHR47785">
    <property type="entry name" value="ZN(II)2CYS6 TRANSCRIPTION FACTOR (EUROFUNG)-RELATED-RELATED"/>
    <property type="match status" value="1"/>
</dbReference>
<feature type="region of interest" description="Disordered" evidence="3">
    <location>
        <begin position="87"/>
        <end position="124"/>
    </location>
</feature>
<dbReference type="CDD" id="cd00067">
    <property type="entry name" value="GAL4"/>
    <property type="match status" value="1"/>
</dbReference>
<organism evidence="5 6">
    <name type="scientific">Zasmidium cellare</name>
    <name type="common">Wine cellar mold</name>
    <name type="synonym">Racodium cellare</name>
    <dbReference type="NCBI Taxonomy" id="395010"/>
    <lineage>
        <taxon>Eukaryota</taxon>
        <taxon>Fungi</taxon>
        <taxon>Dikarya</taxon>
        <taxon>Ascomycota</taxon>
        <taxon>Pezizomycotina</taxon>
        <taxon>Dothideomycetes</taxon>
        <taxon>Dothideomycetidae</taxon>
        <taxon>Mycosphaerellales</taxon>
        <taxon>Mycosphaerellaceae</taxon>
        <taxon>Zasmidium</taxon>
    </lineage>
</organism>
<feature type="region of interest" description="Disordered" evidence="3">
    <location>
        <begin position="500"/>
        <end position="520"/>
    </location>
</feature>
<feature type="domain" description="Zn(2)-C6 fungal-type" evidence="4">
    <location>
        <begin position="24"/>
        <end position="54"/>
    </location>
</feature>
<evidence type="ECO:0000259" key="4">
    <source>
        <dbReference type="PROSITE" id="PS50048"/>
    </source>
</evidence>
<feature type="compositionally biased region" description="Low complexity" evidence="3">
    <location>
        <begin position="96"/>
        <end position="111"/>
    </location>
</feature>
<dbReference type="EMBL" id="JAXOVC010000004">
    <property type="protein sequence ID" value="KAK4502757.1"/>
    <property type="molecule type" value="Genomic_DNA"/>
</dbReference>
<evidence type="ECO:0000256" key="3">
    <source>
        <dbReference type="SAM" id="MobiDB-lite"/>
    </source>
</evidence>